<dbReference type="GO" id="GO:0019305">
    <property type="term" value="P:dTDP-rhamnose biosynthetic process"/>
    <property type="evidence" value="ECO:0007669"/>
    <property type="project" value="UniProtKB-UniPathway"/>
</dbReference>
<dbReference type="Gene3D" id="3.90.25.10">
    <property type="entry name" value="UDP-galactose 4-epimerase, domain 1"/>
    <property type="match status" value="1"/>
</dbReference>
<name>A0A4Q8LGX9_9GAMM</name>
<dbReference type="NCBIfam" id="TIGR01214">
    <property type="entry name" value="rmlD"/>
    <property type="match status" value="1"/>
</dbReference>
<dbReference type="Proteomes" id="UP000292627">
    <property type="component" value="Unassembled WGS sequence"/>
</dbReference>
<reference evidence="8 9" key="1">
    <citation type="submission" date="2019-02" db="EMBL/GenBank/DDBJ databases">
        <title>WGS of Pseudoxanthomonas species novum from clinical isolates.</title>
        <authorList>
            <person name="Bernier A.-M."/>
            <person name="Bernard K."/>
            <person name="Vachon A."/>
        </authorList>
    </citation>
    <scope>NUCLEOTIDE SEQUENCE [LARGE SCALE GENOMIC DNA]</scope>
    <source>
        <strain evidence="8 9">NML171200</strain>
    </source>
</reference>
<dbReference type="PANTHER" id="PTHR10491">
    <property type="entry name" value="DTDP-4-DEHYDRORHAMNOSE REDUCTASE"/>
    <property type="match status" value="1"/>
</dbReference>
<dbReference type="GO" id="GO:0008831">
    <property type="term" value="F:dTDP-4-dehydrorhamnose reductase activity"/>
    <property type="evidence" value="ECO:0007669"/>
    <property type="project" value="UniProtKB-EC"/>
</dbReference>
<dbReference type="Gene3D" id="3.40.50.720">
    <property type="entry name" value="NAD(P)-binding Rossmann-like Domain"/>
    <property type="match status" value="1"/>
</dbReference>
<comment type="caution">
    <text evidence="8">The sequence shown here is derived from an EMBL/GenBank/DDBJ whole genome shotgun (WGS) entry which is preliminary data.</text>
</comment>
<evidence type="ECO:0000313" key="9">
    <source>
        <dbReference type="Proteomes" id="UP000292627"/>
    </source>
</evidence>
<dbReference type="InterPro" id="IPR005913">
    <property type="entry name" value="dTDP_dehydrorham_reduct"/>
</dbReference>
<dbReference type="GO" id="GO:0005829">
    <property type="term" value="C:cytosol"/>
    <property type="evidence" value="ECO:0007669"/>
    <property type="project" value="TreeGrafter"/>
</dbReference>
<comment type="cofactor">
    <cofactor evidence="6">
        <name>Mg(2+)</name>
        <dbReference type="ChEBI" id="CHEBI:18420"/>
    </cofactor>
    <text evidence="6">Binds 1 Mg(2+) ion per monomer.</text>
</comment>
<dbReference type="RefSeq" id="WP_130550267.1">
    <property type="nucleotide sequence ID" value="NZ_SHMC01000001.1"/>
</dbReference>
<evidence type="ECO:0000256" key="2">
    <source>
        <dbReference type="ARBA" id="ARBA00010944"/>
    </source>
</evidence>
<dbReference type="GO" id="GO:0009243">
    <property type="term" value="P:O antigen biosynthetic process"/>
    <property type="evidence" value="ECO:0007669"/>
    <property type="project" value="UniProtKB-UniPathway"/>
</dbReference>
<sequence length="297" mass="31371">MTFLLLGANGQVGRELRRALAPLGEVVCTTRSGTLEDGAACEVADFDRPESLSALLDRTAPTVVVNAAAYTAVDKAEEDRDAAFRANAESPGALARWCAAHGVPLVHYSTDYVFDGRGTAPYAVDAPTAPLGVYGASKLAGEEAVRAAGGQHLIIRTAWVYASHGRNFLLTMLRVGAQRDELRVVADQIGTPTSAALIADVTAQVLRQGTKASGTWHLTAAGQASWHGFAEAIFARAVAAGLLARAPRVVAISTSEYPTPARRPAYSCLDTTTMRHDFGVDLPSWETALDRVIAELA</sequence>
<dbReference type="UniPathway" id="UPA00281"/>
<evidence type="ECO:0000313" key="8">
    <source>
        <dbReference type="EMBL" id="TAA28752.1"/>
    </source>
</evidence>
<dbReference type="Pfam" id="PF04321">
    <property type="entry name" value="RmlD_sub_bind"/>
    <property type="match status" value="1"/>
</dbReference>
<evidence type="ECO:0000259" key="7">
    <source>
        <dbReference type="Pfam" id="PF04321"/>
    </source>
</evidence>
<evidence type="ECO:0000256" key="4">
    <source>
        <dbReference type="ARBA" id="ARBA00017099"/>
    </source>
</evidence>
<evidence type="ECO:0000256" key="5">
    <source>
        <dbReference type="ARBA" id="ARBA00048200"/>
    </source>
</evidence>
<proteinExistence type="inferred from homology"/>
<evidence type="ECO:0000256" key="6">
    <source>
        <dbReference type="RuleBase" id="RU364082"/>
    </source>
</evidence>
<dbReference type="InterPro" id="IPR029903">
    <property type="entry name" value="RmlD-like-bd"/>
</dbReference>
<evidence type="ECO:0000256" key="1">
    <source>
        <dbReference type="ARBA" id="ARBA00004781"/>
    </source>
</evidence>
<protein>
    <recommendedName>
        <fullName evidence="4 6">dTDP-4-dehydrorhamnose reductase</fullName>
        <ecNumber evidence="3 6">1.1.1.133</ecNumber>
    </recommendedName>
</protein>
<comment type="pathway">
    <text evidence="1 6">Carbohydrate biosynthesis; dTDP-L-rhamnose biosynthesis.</text>
</comment>
<comment type="similarity">
    <text evidence="2 6">Belongs to the dTDP-4-dehydrorhamnose reductase family.</text>
</comment>
<dbReference type="AlphaFoldDB" id="A0A4Q8LGX9"/>
<keyword evidence="6" id="KW-0521">NADP</keyword>
<evidence type="ECO:0000256" key="3">
    <source>
        <dbReference type="ARBA" id="ARBA00012929"/>
    </source>
</evidence>
<feature type="domain" description="RmlD-like substrate binding" evidence="7">
    <location>
        <begin position="1"/>
        <end position="296"/>
    </location>
</feature>
<dbReference type="EC" id="1.1.1.133" evidence="3 6"/>
<keyword evidence="6 8" id="KW-0560">Oxidoreductase</keyword>
<dbReference type="InterPro" id="IPR036291">
    <property type="entry name" value="NAD(P)-bd_dom_sf"/>
</dbReference>
<accession>A0A4Q8LGX9</accession>
<organism evidence="8 9">
    <name type="scientific">Pseudoxanthomonas winnipegensis</name>
    <dbReference type="NCBI Taxonomy" id="2480810"/>
    <lineage>
        <taxon>Bacteria</taxon>
        <taxon>Pseudomonadati</taxon>
        <taxon>Pseudomonadota</taxon>
        <taxon>Gammaproteobacteria</taxon>
        <taxon>Lysobacterales</taxon>
        <taxon>Lysobacteraceae</taxon>
        <taxon>Pseudoxanthomonas</taxon>
    </lineage>
</organism>
<dbReference type="EMBL" id="SHMC01000001">
    <property type="protein sequence ID" value="TAA28752.1"/>
    <property type="molecule type" value="Genomic_DNA"/>
</dbReference>
<comment type="catalytic activity">
    <reaction evidence="5 6">
        <text>dTDP-beta-L-rhamnose + NADP(+) = dTDP-4-dehydro-beta-L-rhamnose + NADPH + H(+)</text>
        <dbReference type="Rhea" id="RHEA:21796"/>
        <dbReference type="ChEBI" id="CHEBI:15378"/>
        <dbReference type="ChEBI" id="CHEBI:57510"/>
        <dbReference type="ChEBI" id="CHEBI:57783"/>
        <dbReference type="ChEBI" id="CHEBI:58349"/>
        <dbReference type="ChEBI" id="CHEBI:62830"/>
        <dbReference type="EC" id="1.1.1.133"/>
    </reaction>
</comment>
<dbReference type="UniPathway" id="UPA00124"/>
<comment type="function">
    <text evidence="6">Catalyzes the reduction of dTDP-6-deoxy-L-lyxo-4-hexulose to yield dTDP-L-rhamnose.</text>
</comment>
<dbReference type="PANTHER" id="PTHR10491:SF4">
    <property type="entry name" value="METHIONINE ADENOSYLTRANSFERASE 2 SUBUNIT BETA"/>
    <property type="match status" value="1"/>
</dbReference>
<dbReference type="SUPFAM" id="SSF51735">
    <property type="entry name" value="NAD(P)-binding Rossmann-fold domains"/>
    <property type="match status" value="1"/>
</dbReference>
<gene>
    <name evidence="8" type="primary">rfbD</name>
    <name evidence="8" type="ORF">EA660_04020</name>
</gene>
<dbReference type="OrthoDB" id="9803892at2"/>
<dbReference type="CDD" id="cd05254">
    <property type="entry name" value="dTDP_HR_like_SDR_e"/>
    <property type="match status" value="1"/>
</dbReference>